<evidence type="ECO:0000256" key="5">
    <source>
        <dbReference type="SAM" id="Phobius"/>
    </source>
</evidence>
<feature type="domain" description="Yip1" evidence="6">
    <location>
        <begin position="25"/>
        <end position="195"/>
    </location>
</feature>
<feature type="transmembrane region" description="Helical" evidence="5">
    <location>
        <begin position="124"/>
        <end position="141"/>
    </location>
</feature>
<name>A0A7W9B636_9SPHN</name>
<organism evidence="7 8">
    <name type="scientific">Sphingopyxis panaciterrulae</name>
    <dbReference type="NCBI Taxonomy" id="462372"/>
    <lineage>
        <taxon>Bacteria</taxon>
        <taxon>Pseudomonadati</taxon>
        <taxon>Pseudomonadota</taxon>
        <taxon>Alphaproteobacteria</taxon>
        <taxon>Sphingomonadales</taxon>
        <taxon>Sphingomonadaceae</taxon>
        <taxon>Sphingopyxis</taxon>
    </lineage>
</organism>
<feature type="transmembrane region" description="Helical" evidence="5">
    <location>
        <begin position="147"/>
        <end position="167"/>
    </location>
</feature>
<keyword evidence="8" id="KW-1185">Reference proteome</keyword>
<evidence type="ECO:0000259" key="6">
    <source>
        <dbReference type="Pfam" id="PF04893"/>
    </source>
</evidence>
<feature type="transmembrane region" description="Helical" evidence="5">
    <location>
        <begin position="179"/>
        <end position="205"/>
    </location>
</feature>
<reference evidence="7 8" key="1">
    <citation type="submission" date="2020-08" db="EMBL/GenBank/DDBJ databases">
        <title>Genomic Encyclopedia of Type Strains, Phase IV (KMG-IV): sequencing the most valuable type-strain genomes for metagenomic binning, comparative biology and taxonomic classification.</title>
        <authorList>
            <person name="Goeker M."/>
        </authorList>
    </citation>
    <scope>NUCLEOTIDE SEQUENCE [LARGE SCALE GENOMIC DNA]</scope>
    <source>
        <strain evidence="7 8">DSM 27163</strain>
    </source>
</reference>
<comment type="caution">
    <text evidence="7">The sequence shown here is derived from an EMBL/GenBank/DDBJ whole genome shotgun (WGS) entry which is preliminary data.</text>
</comment>
<dbReference type="Pfam" id="PF04893">
    <property type="entry name" value="Yip1"/>
    <property type="match status" value="1"/>
</dbReference>
<dbReference type="EMBL" id="JACIJH010000006">
    <property type="protein sequence ID" value="MBB5706955.1"/>
    <property type="molecule type" value="Genomic_DNA"/>
</dbReference>
<comment type="subcellular location">
    <subcellularLocation>
        <location evidence="1">Membrane</location>
        <topology evidence="1">Multi-pass membrane protein</topology>
    </subcellularLocation>
</comment>
<protein>
    <submittedName>
        <fullName evidence="7">Low affinity Fe/Cu permease</fullName>
    </submittedName>
</protein>
<keyword evidence="3 5" id="KW-1133">Transmembrane helix</keyword>
<feature type="transmembrane region" description="Helical" evidence="5">
    <location>
        <begin position="48"/>
        <end position="71"/>
    </location>
</feature>
<keyword evidence="4 5" id="KW-0472">Membrane</keyword>
<dbReference type="RefSeq" id="WP_184098353.1">
    <property type="nucleotide sequence ID" value="NZ_JACIJH010000006.1"/>
</dbReference>
<gene>
    <name evidence="7" type="ORF">FHR21_002314</name>
</gene>
<evidence type="ECO:0000313" key="7">
    <source>
        <dbReference type="EMBL" id="MBB5706955.1"/>
    </source>
</evidence>
<dbReference type="InterPro" id="IPR006977">
    <property type="entry name" value="Yip1_dom"/>
</dbReference>
<dbReference type="Proteomes" id="UP000537161">
    <property type="component" value="Unassembled WGS sequence"/>
</dbReference>
<evidence type="ECO:0000256" key="2">
    <source>
        <dbReference type="ARBA" id="ARBA00022692"/>
    </source>
</evidence>
<feature type="transmembrane region" description="Helical" evidence="5">
    <location>
        <begin position="91"/>
        <end position="112"/>
    </location>
</feature>
<accession>A0A7W9B636</accession>
<dbReference type="AlphaFoldDB" id="A0A7W9B636"/>
<proteinExistence type="predicted"/>
<evidence type="ECO:0000256" key="4">
    <source>
        <dbReference type="ARBA" id="ARBA00023136"/>
    </source>
</evidence>
<evidence type="ECO:0000256" key="3">
    <source>
        <dbReference type="ARBA" id="ARBA00022989"/>
    </source>
</evidence>
<sequence>MTDPVPGNPIPSGSPAQGVIQRAKDILLKPKQTWDVIAGETESVQSLYVPYVLILAAIGPVAGLIGGQVFGYRFLSVSFHPPLGGAIVSALLSYALTLAAVYVVALVIDALATTFGGQKNSIQALKVAVYSATAGWVAGIFSLLPTLAMLGAVVGGLYGLYLLYLGLPRLMKAPEDKAVVYTAVVVVVTILCVFLVSAIVGAFAMQGTPALSVGL</sequence>
<keyword evidence="2 5" id="KW-0812">Transmembrane</keyword>
<evidence type="ECO:0000313" key="8">
    <source>
        <dbReference type="Proteomes" id="UP000537161"/>
    </source>
</evidence>
<dbReference type="GO" id="GO:0016020">
    <property type="term" value="C:membrane"/>
    <property type="evidence" value="ECO:0007669"/>
    <property type="project" value="UniProtKB-SubCell"/>
</dbReference>
<evidence type="ECO:0000256" key="1">
    <source>
        <dbReference type="ARBA" id="ARBA00004141"/>
    </source>
</evidence>